<dbReference type="EnsemblPlants" id="HORVU.MOREX.r3.6HG0575630.1">
    <property type="protein sequence ID" value="HORVU.MOREX.r3.6HG0575630.1.CDS1"/>
    <property type="gene ID" value="HORVU.MOREX.r3.6HG0575630"/>
</dbReference>
<dbReference type="Gramene" id="HORVU.MOREX.r2.6HG0477330.1">
    <property type="protein sequence ID" value="HORVU.MOREX.r2.6HG0477330.1.CDS.1"/>
    <property type="gene ID" value="HORVU.MOREX.r2.6HG0477330"/>
</dbReference>
<reference evidence="3" key="1">
    <citation type="journal article" date="2012" name="Nature">
        <title>A physical, genetic and functional sequence assembly of the barley genome.</title>
        <authorList>
            <consortium name="The International Barley Genome Sequencing Consortium"/>
            <person name="Mayer K.F."/>
            <person name="Waugh R."/>
            <person name="Brown J.W."/>
            <person name="Schulman A."/>
            <person name="Langridge P."/>
            <person name="Platzer M."/>
            <person name="Fincher G.B."/>
            <person name="Muehlbauer G.J."/>
            <person name="Sato K."/>
            <person name="Close T.J."/>
            <person name="Wise R.P."/>
            <person name="Stein N."/>
        </authorList>
    </citation>
    <scope>NUCLEOTIDE SEQUENCE [LARGE SCALE GENOMIC DNA]</scope>
    <source>
        <strain evidence="3">cv. Morex</strain>
    </source>
</reference>
<dbReference type="AlphaFoldDB" id="A0A8I6YS26"/>
<feature type="compositionally biased region" description="Basic residues" evidence="1">
    <location>
        <begin position="12"/>
        <end position="34"/>
    </location>
</feature>
<dbReference type="Proteomes" id="UP000011116">
    <property type="component" value="Chromosome 6H"/>
</dbReference>
<protein>
    <submittedName>
        <fullName evidence="2">Uncharacterized protein</fullName>
    </submittedName>
</protein>
<organism evidence="2 3">
    <name type="scientific">Hordeum vulgare subsp. vulgare</name>
    <name type="common">Domesticated barley</name>
    <dbReference type="NCBI Taxonomy" id="112509"/>
    <lineage>
        <taxon>Eukaryota</taxon>
        <taxon>Viridiplantae</taxon>
        <taxon>Streptophyta</taxon>
        <taxon>Embryophyta</taxon>
        <taxon>Tracheophyta</taxon>
        <taxon>Spermatophyta</taxon>
        <taxon>Magnoliopsida</taxon>
        <taxon>Liliopsida</taxon>
        <taxon>Poales</taxon>
        <taxon>Poaceae</taxon>
        <taxon>BOP clade</taxon>
        <taxon>Pooideae</taxon>
        <taxon>Triticodae</taxon>
        <taxon>Triticeae</taxon>
        <taxon>Hordeinae</taxon>
        <taxon>Hordeum</taxon>
    </lineage>
</organism>
<name>A0A8I6YS26_HORVV</name>
<evidence type="ECO:0000256" key="1">
    <source>
        <dbReference type="SAM" id="MobiDB-lite"/>
    </source>
</evidence>
<reference evidence="2" key="2">
    <citation type="submission" date="2020-10" db="EMBL/GenBank/DDBJ databases">
        <authorList>
            <person name="Scholz U."/>
            <person name="Mascher M."/>
            <person name="Fiebig A."/>
        </authorList>
    </citation>
    <scope>NUCLEOTIDE SEQUENCE [LARGE SCALE GENOMIC DNA]</scope>
    <source>
        <strain evidence="2">cv. Morex</strain>
    </source>
</reference>
<keyword evidence="3" id="KW-1185">Reference proteome</keyword>
<evidence type="ECO:0000313" key="2">
    <source>
        <dbReference type="EnsemblPlants" id="HORVU.MOREX.r3.6HG0575630.1.CDS1"/>
    </source>
</evidence>
<reference evidence="2" key="3">
    <citation type="submission" date="2022-01" db="UniProtKB">
        <authorList>
            <consortium name="EnsemblPlants"/>
        </authorList>
    </citation>
    <scope>IDENTIFICATION</scope>
    <source>
        <strain evidence="2">subsp. vulgare</strain>
    </source>
</reference>
<sequence length="347" mass="37876">MVKPEHQARQGPTKRRHRQMRGRKAPSAPRRHSRTAWQTRERACRFDVKVDGFDSAKIVRPQLRSEIGEVRGSLERISIAEFLAHEAAVQGDAAAEPSSSPSSKAATRDANPLLSITCDSAVHAVAGKGPSSSSPKAPPHGAKRLLLTAAEPRPEAPATPVLKSMKTIPSTGPPTSTPRAVTFQAFHVVPPERPDAEPAVLVRASHLKIRFAGIIAKAKESMLIRHRQDLERRPAAGIDETSRGLEVDAEDQTAREGEALLQQQQERNARVAVLRRASREALREVERNARHTGLSRETIHPVQLKELGITDVEHGRPGAPKHCLPSNPLEELGLFMKPVNDGGEEGM</sequence>
<dbReference type="SMR" id="A0A8I6YS26"/>
<dbReference type="Gramene" id="HORVU.MOREX.r3.6HG0575630.1">
    <property type="protein sequence ID" value="HORVU.MOREX.r3.6HG0575630.1.CDS1"/>
    <property type="gene ID" value="HORVU.MOREX.r3.6HG0575630"/>
</dbReference>
<feature type="region of interest" description="Disordered" evidence="1">
    <location>
        <begin position="1"/>
        <end position="38"/>
    </location>
</feature>
<evidence type="ECO:0000313" key="3">
    <source>
        <dbReference type="Proteomes" id="UP000011116"/>
    </source>
</evidence>
<proteinExistence type="predicted"/>
<feature type="compositionally biased region" description="Low complexity" evidence="1">
    <location>
        <begin position="151"/>
        <end position="160"/>
    </location>
</feature>
<feature type="region of interest" description="Disordered" evidence="1">
    <location>
        <begin position="151"/>
        <end position="178"/>
    </location>
</feature>
<accession>A0A8I6YS26</accession>